<dbReference type="EMBL" id="LAZR01053269">
    <property type="protein sequence ID" value="KKK81116.1"/>
    <property type="molecule type" value="Genomic_DNA"/>
</dbReference>
<accession>A0A0F9B9I8</accession>
<dbReference type="AlphaFoldDB" id="A0A0F9B9I8"/>
<evidence type="ECO:0000313" key="1">
    <source>
        <dbReference type="EMBL" id="KKK81116.1"/>
    </source>
</evidence>
<comment type="caution">
    <text evidence="1">The sequence shown here is derived from an EMBL/GenBank/DDBJ whole genome shotgun (WGS) entry which is preliminary data.</text>
</comment>
<reference evidence="1" key="1">
    <citation type="journal article" date="2015" name="Nature">
        <title>Complex archaea that bridge the gap between prokaryotes and eukaryotes.</title>
        <authorList>
            <person name="Spang A."/>
            <person name="Saw J.H."/>
            <person name="Jorgensen S.L."/>
            <person name="Zaremba-Niedzwiedzka K."/>
            <person name="Martijn J."/>
            <person name="Lind A.E."/>
            <person name="van Eijk R."/>
            <person name="Schleper C."/>
            <person name="Guy L."/>
            <person name="Ettema T.J."/>
        </authorList>
    </citation>
    <scope>NUCLEOTIDE SEQUENCE</scope>
</reference>
<proteinExistence type="predicted"/>
<protein>
    <submittedName>
        <fullName evidence="1">Uncharacterized protein</fullName>
    </submittedName>
</protein>
<name>A0A0F9B9I8_9ZZZZ</name>
<sequence length="101" mass="11501">MHAHEVLELSLAAIISSWGGKTIFVRARGWLNGKGHNNGIFTKDDLRAAFSDAIKPMVDLQGKVLHSTDDMASELHDFITREEERRRVELEQRLERFKGKA</sequence>
<gene>
    <name evidence="1" type="ORF">LCGC14_2816710</name>
</gene>
<organism evidence="1">
    <name type="scientific">marine sediment metagenome</name>
    <dbReference type="NCBI Taxonomy" id="412755"/>
    <lineage>
        <taxon>unclassified sequences</taxon>
        <taxon>metagenomes</taxon>
        <taxon>ecological metagenomes</taxon>
    </lineage>
</organism>